<gene>
    <name evidence="5 8" type="primary">fmt</name>
    <name evidence="8" type="ORF">R1CP_17155</name>
</gene>
<sequence>MWVADVRIVFAGTPEPAVPSLERLIRSPRHDVVAVITRPDAVAGRGRKVVRSPIGELADSNGIEVLTPERPSEPEFLARLADLAPDCAPVVAYGALLPQKVLDIPAHGWVNLHFSLLPAWRGAAPVQAAIGAGDDMTGASAFRLEAGMDTGPVYGVVTERIRDTDTAGDLLGRLADSGAVLLESVLDGIEDGAISAVPQSADGVSHAPKVTVEAARIRWDRTAAVVDRHVRSVTPAPGAWTTIGDLRVKVGPVTPTEERLEPGEISVTRSGFLIGTSTVAVRLDRIQPQGKKQMAALDWARGARLDAEVRAQ</sequence>
<dbReference type="InterPro" id="IPR044135">
    <property type="entry name" value="Met-tRNA-FMT_C"/>
</dbReference>
<dbReference type="SUPFAM" id="SSF53328">
    <property type="entry name" value="Formyltransferase"/>
    <property type="match status" value="1"/>
</dbReference>
<dbReference type="EC" id="2.1.2.9" evidence="2 5"/>
<dbReference type="NCBIfam" id="TIGR00460">
    <property type="entry name" value="fmt"/>
    <property type="match status" value="1"/>
</dbReference>
<proteinExistence type="inferred from homology"/>
<dbReference type="FunFam" id="3.40.50.12230:FF:000001">
    <property type="entry name" value="Methionyl-tRNA formyltransferase"/>
    <property type="match status" value="1"/>
</dbReference>
<protein>
    <recommendedName>
        <fullName evidence="2 5">Methionyl-tRNA formyltransferase</fullName>
        <ecNumber evidence="2 5">2.1.2.9</ecNumber>
    </recommendedName>
</protein>
<evidence type="ECO:0000256" key="2">
    <source>
        <dbReference type="ARBA" id="ARBA00012261"/>
    </source>
</evidence>
<dbReference type="Pfam" id="PF00551">
    <property type="entry name" value="Formyl_trans_N"/>
    <property type="match status" value="1"/>
</dbReference>
<dbReference type="Gene3D" id="3.40.50.12230">
    <property type="match status" value="1"/>
</dbReference>
<dbReference type="InterPro" id="IPR005794">
    <property type="entry name" value="Fmt"/>
</dbReference>
<evidence type="ECO:0000256" key="3">
    <source>
        <dbReference type="ARBA" id="ARBA00022679"/>
    </source>
</evidence>
<dbReference type="PATRIC" id="fig|37919.13.peg.3559"/>
<reference evidence="8 9" key="1">
    <citation type="submission" date="2014-07" db="EMBL/GenBank/DDBJ databases">
        <authorList>
            <person name="Zhang J.E."/>
            <person name="Yang H."/>
            <person name="Guo J."/>
            <person name="Deng Z."/>
            <person name="Luo H."/>
            <person name="Luo M."/>
            <person name="Zhao B."/>
        </authorList>
    </citation>
    <scope>NUCLEOTIDE SEQUENCE [LARGE SCALE GENOMIC DNA]</scope>
    <source>
        <strain evidence="8 9">1CP</strain>
    </source>
</reference>
<evidence type="ECO:0000259" key="6">
    <source>
        <dbReference type="Pfam" id="PF00551"/>
    </source>
</evidence>
<dbReference type="HAMAP" id="MF_00182">
    <property type="entry name" value="Formyl_trans"/>
    <property type="match status" value="1"/>
</dbReference>
<dbReference type="Pfam" id="PF02911">
    <property type="entry name" value="Formyl_trans_C"/>
    <property type="match status" value="1"/>
</dbReference>
<feature type="binding site" evidence="5">
    <location>
        <begin position="115"/>
        <end position="118"/>
    </location>
    <ligand>
        <name>(6S)-5,6,7,8-tetrahydrofolate</name>
        <dbReference type="ChEBI" id="CHEBI:57453"/>
    </ligand>
</feature>
<dbReference type="Proteomes" id="UP000186108">
    <property type="component" value="Chromosome"/>
</dbReference>
<comment type="catalytic activity">
    <reaction evidence="5">
        <text>L-methionyl-tRNA(fMet) + (6R)-10-formyltetrahydrofolate = N-formyl-L-methionyl-tRNA(fMet) + (6S)-5,6,7,8-tetrahydrofolate + H(+)</text>
        <dbReference type="Rhea" id="RHEA:24380"/>
        <dbReference type="Rhea" id="RHEA-COMP:9952"/>
        <dbReference type="Rhea" id="RHEA-COMP:9953"/>
        <dbReference type="ChEBI" id="CHEBI:15378"/>
        <dbReference type="ChEBI" id="CHEBI:57453"/>
        <dbReference type="ChEBI" id="CHEBI:78530"/>
        <dbReference type="ChEBI" id="CHEBI:78844"/>
        <dbReference type="ChEBI" id="CHEBI:195366"/>
        <dbReference type="EC" id="2.1.2.9"/>
    </reaction>
</comment>
<evidence type="ECO:0000313" key="8">
    <source>
        <dbReference type="EMBL" id="ANS28117.1"/>
    </source>
</evidence>
<dbReference type="PANTHER" id="PTHR11138">
    <property type="entry name" value="METHIONYL-TRNA FORMYLTRANSFERASE"/>
    <property type="match status" value="1"/>
</dbReference>
<dbReference type="CDD" id="cd08646">
    <property type="entry name" value="FMT_core_Met-tRNA-FMT_N"/>
    <property type="match status" value="1"/>
</dbReference>
<organism evidence="8 9">
    <name type="scientific">Rhodococcus opacus</name>
    <name type="common">Nocardia opaca</name>
    <dbReference type="NCBI Taxonomy" id="37919"/>
    <lineage>
        <taxon>Bacteria</taxon>
        <taxon>Bacillati</taxon>
        <taxon>Actinomycetota</taxon>
        <taxon>Actinomycetes</taxon>
        <taxon>Mycobacteriales</taxon>
        <taxon>Nocardiaceae</taxon>
        <taxon>Rhodococcus</taxon>
    </lineage>
</organism>
<dbReference type="InterPro" id="IPR041711">
    <property type="entry name" value="Met-tRNA-FMT_N"/>
</dbReference>
<keyword evidence="3 5" id="KW-0808">Transferase</keyword>
<dbReference type="AlphaFoldDB" id="A0A1B1K683"/>
<dbReference type="GO" id="GO:0004479">
    <property type="term" value="F:methionyl-tRNA formyltransferase activity"/>
    <property type="evidence" value="ECO:0007669"/>
    <property type="project" value="UniProtKB-UniRule"/>
</dbReference>
<evidence type="ECO:0000256" key="5">
    <source>
        <dbReference type="HAMAP-Rule" id="MF_00182"/>
    </source>
</evidence>
<name>A0A1B1K683_RHOOP</name>
<dbReference type="InterPro" id="IPR036477">
    <property type="entry name" value="Formyl_transf_N_sf"/>
</dbReference>
<evidence type="ECO:0000259" key="7">
    <source>
        <dbReference type="Pfam" id="PF02911"/>
    </source>
</evidence>
<feature type="domain" description="Formyl transferase N-terminal" evidence="6">
    <location>
        <begin position="7"/>
        <end position="184"/>
    </location>
</feature>
<accession>A0A1B1K683</accession>
<evidence type="ECO:0000256" key="4">
    <source>
        <dbReference type="ARBA" id="ARBA00022917"/>
    </source>
</evidence>
<dbReference type="InterPro" id="IPR005793">
    <property type="entry name" value="Formyl_trans_C"/>
</dbReference>
<dbReference type="CDD" id="cd08704">
    <property type="entry name" value="Met_tRNA_FMT_C"/>
    <property type="match status" value="1"/>
</dbReference>
<dbReference type="InterPro" id="IPR002376">
    <property type="entry name" value="Formyl_transf_N"/>
</dbReference>
<feature type="domain" description="Formyl transferase C-terminal" evidence="7">
    <location>
        <begin position="209"/>
        <end position="303"/>
    </location>
</feature>
<dbReference type="PANTHER" id="PTHR11138:SF5">
    <property type="entry name" value="METHIONYL-TRNA FORMYLTRANSFERASE, MITOCHONDRIAL"/>
    <property type="match status" value="1"/>
</dbReference>
<comment type="similarity">
    <text evidence="1 5">Belongs to the Fmt family.</text>
</comment>
<dbReference type="EMBL" id="CP009111">
    <property type="protein sequence ID" value="ANS28117.1"/>
    <property type="molecule type" value="Genomic_DNA"/>
</dbReference>
<evidence type="ECO:0000313" key="9">
    <source>
        <dbReference type="Proteomes" id="UP000186108"/>
    </source>
</evidence>
<dbReference type="SUPFAM" id="SSF50486">
    <property type="entry name" value="FMT C-terminal domain-like"/>
    <property type="match status" value="1"/>
</dbReference>
<dbReference type="GO" id="GO:0005829">
    <property type="term" value="C:cytosol"/>
    <property type="evidence" value="ECO:0007669"/>
    <property type="project" value="TreeGrafter"/>
</dbReference>
<dbReference type="InterPro" id="IPR011034">
    <property type="entry name" value="Formyl_transferase-like_C_sf"/>
</dbReference>
<comment type="function">
    <text evidence="5">Attaches a formyl group to the free amino group of methionyl-tRNA(fMet). The formyl group appears to play a dual role in the initiator identity of N-formylmethionyl-tRNA by promoting its recognition by IF2 and preventing the misappropriation of this tRNA by the elongation apparatus.</text>
</comment>
<keyword evidence="4 5" id="KW-0648">Protein biosynthesis</keyword>
<evidence type="ECO:0000256" key="1">
    <source>
        <dbReference type="ARBA" id="ARBA00010699"/>
    </source>
</evidence>